<dbReference type="EMBL" id="JACIBS010000001">
    <property type="protein sequence ID" value="MBB3664400.1"/>
    <property type="molecule type" value="Genomic_DNA"/>
</dbReference>
<proteinExistence type="predicted"/>
<keyword evidence="3" id="KW-1185">Reference proteome</keyword>
<evidence type="ECO:0000313" key="2">
    <source>
        <dbReference type="EMBL" id="MBB3664400.1"/>
    </source>
</evidence>
<sequence length="78" mass="8179">MGDQRNPDEPTTEGPAEPPPLSPDVPVPPHPDAGGGTEDVPEPPNRDEVDTGLPGRQRRELQGNDDVNPDAGAVEPPD</sequence>
<name>A0A839XM98_9PSEU</name>
<protein>
    <submittedName>
        <fullName evidence="2">Uncharacterized protein</fullName>
    </submittedName>
</protein>
<gene>
    <name evidence="2" type="ORF">FB384_003304</name>
</gene>
<dbReference type="RefSeq" id="WP_183784070.1">
    <property type="nucleotide sequence ID" value="NZ_JACIBS010000001.1"/>
</dbReference>
<dbReference type="Proteomes" id="UP000564573">
    <property type="component" value="Unassembled WGS sequence"/>
</dbReference>
<accession>A0A839XM98</accession>
<dbReference type="AlphaFoldDB" id="A0A839XM98"/>
<organism evidence="2 3">
    <name type="scientific">Prauserella sediminis</name>
    <dbReference type="NCBI Taxonomy" id="577680"/>
    <lineage>
        <taxon>Bacteria</taxon>
        <taxon>Bacillati</taxon>
        <taxon>Actinomycetota</taxon>
        <taxon>Actinomycetes</taxon>
        <taxon>Pseudonocardiales</taxon>
        <taxon>Pseudonocardiaceae</taxon>
        <taxon>Prauserella</taxon>
        <taxon>Prauserella salsuginis group</taxon>
    </lineage>
</organism>
<reference evidence="2 3" key="1">
    <citation type="submission" date="2020-08" db="EMBL/GenBank/DDBJ databases">
        <title>Sequencing the genomes of 1000 actinobacteria strains.</title>
        <authorList>
            <person name="Klenk H.-P."/>
        </authorList>
    </citation>
    <scope>NUCLEOTIDE SEQUENCE [LARGE SCALE GENOMIC DNA]</scope>
    <source>
        <strain evidence="2 3">DSM 45267</strain>
    </source>
</reference>
<evidence type="ECO:0000313" key="3">
    <source>
        <dbReference type="Proteomes" id="UP000564573"/>
    </source>
</evidence>
<feature type="compositionally biased region" description="Pro residues" evidence="1">
    <location>
        <begin position="16"/>
        <end position="31"/>
    </location>
</feature>
<evidence type="ECO:0000256" key="1">
    <source>
        <dbReference type="SAM" id="MobiDB-lite"/>
    </source>
</evidence>
<comment type="caution">
    <text evidence="2">The sequence shown here is derived from an EMBL/GenBank/DDBJ whole genome shotgun (WGS) entry which is preliminary data.</text>
</comment>
<feature type="region of interest" description="Disordered" evidence="1">
    <location>
        <begin position="1"/>
        <end position="78"/>
    </location>
</feature>